<evidence type="ECO:0000256" key="2">
    <source>
        <dbReference type="ARBA" id="ARBA00023315"/>
    </source>
</evidence>
<dbReference type="Pfam" id="PF13673">
    <property type="entry name" value="Acetyltransf_10"/>
    <property type="match status" value="1"/>
</dbReference>
<dbReference type="OrthoDB" id="9789605at2"/>
<dbReference type="EMBL" id="SJSN01000005">
    <property type="protein sequence ID" value="TCD10829.1"/>
    <property type="molecule type" value="Genomic_DNA"/>
</dbReference>
<dbReference type="SUPFAM" id="SSF55729">
    <property type="entry name" value="Acyl-CoA N-acyltransferases (Nat)"/>
    <property type="match status" value="1"/>
</dbReference>
<sequence length="150" mass="17300">MNSPEFYKPSPTDYPEIITVWEASVRATHHFLTESDIQTYKALILNEYLDQVDLYCIKSEDRILGFIGLNEDNIQMLFIHPDARGKGLGKAFIKFAINEKQIRNVDVNEQNEQAVGFYQHLGFSIIERFSEDAAGKPYPILSMSIYKIDF</sequence>
<organism evidence="4 5">
    <name type="scientific">Pedobacter frigidisoli</name>
    <dbReference type="NCBI Taxonomy" id="2530455"/>
    <lineage>
        <taxon>Bacteria</taxon>
        <taxon>Pseudomonadati</taxon>
        <taxon>Bacteroidota</taxon>
        <taxon>Sphingobacteriia</taxon>
        <taxon>Sphingobacteriales</taxon>
        <taxon>Sphingobacteriaceae</taxon>
        <taxon>Pedobacter</taxon>
    </lineage>
</organism>
<gene>
    <name evidence="4" type="ORF">EZ449_08075</name>
</gene>
<dbReference type="PANTHER" id="PTHR43800">
    <property type="entry name" value="PEPTIDYL-LYSINE N-ACETYLTRANSFERASE YJAB"/>
    <property type="match status" value="1"/>
</dbReference>
<comment type="caution">
    <text evidence="4">The sequence shown here is derived from an EMBL/GenBank/DDBJ whole genome shotgun (WGS) entry which is preliminary data.</text>
</comment>
<feature type="domain" description="N-acetyltransferase" evidence="3">
    <location>
        <begin position="4"/>
        <end position="148"/>
    </location>
</feature>
<reference evidence="4 5" key="1">
    <citation type="submission" date="2019-02" db="EMBL/GenBank/DDBJ databases">
        <title>Pedobacter sp. RP-3-11 sp. nov., isolated from Arctic soil.</title>
        <authorList>
            <person name="Dahal R.H."/>
        </authorList>
    </citation>
    <scope>NUCLEOTIDE SEQUENCE [LARGE SCALE GENOMIC DNA]</scope>
    <source>
        <strain evidence="4 5">RP-3-11</strain>
    </source>
</reference>
<evidence type="ECO:0000259" key="3">
    <source>
        <dbReference type="PROSITE" id="PS51186"/>
    </source>
</evidence>
<dbReference type="GO" id="GO:0016747">
    <property type="term" value="F:acyltransferase activity, transferring groups other than amino-acyl groups"/>
    <property type="evidence" value="ECO:0007669"/>
    <property type="project" value="InterPro"/>
</dbReference>
<keyword evidence="2" id="KW-0012">Acyltransferase</keyword>
<dbReference type="RefSeq" id="WP_131557481.1">
    <property type="nucleotide sequence ID" value="NZ_SJSN01000005.1"/>
</dbReference>
<protein>
    <submittedName>
        <fullName evidence="4">GNAT family N-acetyltransferase</fullName>
    </submittedName>
</protein>
<evidence type="ECO:0000313" key="4">
    <source>
        <dbReference type="EMBL" id="TCD10829.1"/>
    </source>
</evidence>
<keyword evidence="5" id="KW-1185">Reference proteome</keyword>
<dbReference type="InterPro" id="IPR016181">
    <property type="entry name" value="Acyl_CoA_acyltransferase"/>
</dbReference>
<keyword evidence="1 4" id="KW-0808">Transferase</keyword>
<evidence type="ECO:0000256" key="1">
    <source>
        <dbReference type="ARBA" id="ARBA00022679"/>
    </source>
</evidence>
<proteinExistence type="predicted"/>
<name>A0A4R0P4V0_9SPHI</name>
<dbReference type="InterPro" id="IPR000182">
    <property type="entry name" value="GNAT_dom"/>
</dbReference>
<dbReference type="PANTHER" id="PTHR43800:SF1">
    <property type="entry name" value="PEPTIDYL-LYSINE N-ACETYLTRANSFERASE YJAB"/>
    <property type="match status" value="1"/>
</dbReference>
<dbReference type="AlphaFoldDB" id="A0A4R0P4V0"/>
<dbReference type="Gene3D" id="3.40.630.30">
    <property type="match status" value="1"/>
</dbReference>
<dbReference type="Proteomes" id="UP000291485">
    <property type="component" value="Unassembled WGS sequence"/>
</dbReference>
<accession>A0A4R0P4V0</accession>
<evidence type="ECO:0000313" key="5">
    <source>
        <dbReference type="Proteomes" id="UP000291485"/>
    </source>
</evidence>
<dbReference type="CDD" id="cd04301">
    <property type="entry name" value="NAT_SF"/>
    <property type="match status" value="1"/>
</dbReference>
<dbReference type="PROSITE" id="PS51186">
    <property type="entry name" value="GNAT"/>
    <property type="match status" value="1"/>
</dbReference>